<name>A0A2P2PDI1_RHIMU</name>
<accession>A0A2P2PDI1</accession>
<organism evidence="1">
    <name type="scientific">Rhizophora mucronata</name>
    <name type="common">Asiatic mangrove</name>
    <dbReference type="NCBI Taxonomy" id="61149"/>
    <lineage>
        <taxon>Eukaryota</taxon>
        <taxon>Viridiplantae</taxon>
        <taxon>Streptophyta</taxon>
        <taxon>Embryophyta</taxon>
        <taxon>Tracheophyta</taxon>
        <taxon>Spermatophyta</taxon>
        <taxon>Magnoliopsida</taxon>
        <taxon>eudicotyledons</taxon>
        <taxon>Gunneridae</taxon>
        <taxon>Pentapetalae</taxon>
        <taxon>rosids</taxon>
        <taxon>fabids</taxon>
        <taxon>Malpighiales</taxon>
        <taxon>Rhizophoraceae</taxon>
        <taxon>Rhizophora</taxon>
    </lineage>
</organism>
<reference evidence="1" key="1">
    <citation type="submission" date="2018-02" db="EMBL/GenBank/DDBJ databases">
        <title>Rhizophora mucronata_Transcriptome.</title>
        <authorList>
            <person name="Meera S.P."/>
            <person name="Sreeshan A."/>
            <person name="Augustine A."/>
        </authorList>
    </citation>
    <scope>NUCLEOTIDE SEQUENCE</scope>
    <source>
        <tissue evidence="1">Leaf</tissue>
    </source>
</reference>
<sequence>MPMSLSTSTTAPKCLALEARSHHWK</sequence>
<evidence type="ECO:0000313" key="1">
    <source>
        <dbReference type="EMBL" id="MBX52790.1"/>
    </source>
</evidence>
<protein>
    <submittedName>
        <fullName evidence="1">Uncharacterized protein</fullName>
    </submittedName>
</protein>
<dbReference type="EMBL" id="GGEC01072306">
    <property type="protein sequence ID" value="MBX52790.1"/>
    <property type="molecule type" value="Transcribed_RNA"/>
</dbReference>
<proteinExistence type="predicted"/>
<dbReference type="AlphaFoldDB" id="A0A2P2PDI1"/>